<keyword evidence="8" id="KW-1185">Reference proteome</keyword>
<dbReference type="InterPro" id="IPR004923">
    <property type="entry name" value="FTR1/Fip1/EfeU"/>
</dbReference>
<sequence>MPSQPQALVGSRSRTPSGQVSRAAVVLLAALMLLLSVLSPLGPRPTAAAAEADTDVDTWTQVVERISDELDTAIEEYAAGDYPGAAAAVLKAQNSGYIASNMRNVVTDTLGADASKPYTEAFTSLSSSAHSAGNDEALATGVADLVASLTEAATALDATEGLAGPRDYAQALATRIAEERAAIDASSTADTSGRGEHTWVEIATEMNELIDQGLAETLAGNGSAGAELVNEAYYGYYEKLGFEKKVMTISGDRVSLVESTFKNTRKAMIAGDAEAATQHAETLKGYLLEDARMLDGGAAEDISPLTAFLTGTFGQAFLILIREGLEALLVVAAVIAYLVQAGMRNRVRYVYLGVALALIASGVVAALFSALFSSASAYQEALEGVVAIIAMLMLLFTSNWMLSKSSVASWNRYIKDKTEASVSAGGFWGLVSLSFLAVFREGAETVLFYQALFGIDPTAGASIWQGFATAVAVLLVIFLLIRYTSVKIPLRPFFAVTSFLMALLVIVFAGGGAHSLLEGDIIPATYLEGVPTYDVLGFYPYVETIGFQVVMVAVVLVLSLVSVMRHRRADRADRAAKDA</sequence>
<accession>A0A7T0LMT7</accession>
<proteinExistence type="inferred from homology"/>
<reference evidence="7 8" key="1">
    <citation type="submission" date="2020-11" db="EMBL/GenBank/DDBJ databases">
        <title>Actinomyces sp. ZJ750.</title>
        <authorList>
            <person name="Zhou J."/>
        </authorList>
    </citation>
    <scope>NUCLEOTIDE SEQUENCE [LARGE SCALE GENOMIC DNA]</scope>
    <source>
        <strain evidence="7 8">ZJ750</strain>
    </source>
</reference>
<keyword evidence="4 6" id="KW-1133">Transmembrane helix</keyword>
<dbReference type="GO" id="GO:0033573">
    <property type="term" value="C:high-affinity iron permease complex"/>
    <property type="evidence" value="ECO:0007669"/>
    <property type="project" value="InterPro"/>
</dbReference>
<evidence type="ECO:0000256" key="1">
    <source>
        <dbReference type="ARBA" id="ARBA00004141"/>
    </source>
</evidence>
<evidence type="ECO:0000256" key="6">
    <source>
        <dbReference type="SAM" id="Phobius"/>
    </source>
</evidence>
<dbReference type="PANTHER" id="PTHR31632:SF2">
    <property type="entry name" value="PLASMA MEMBRANE IRON PERMEASE"/>
    <property type="match status" value="1"/>
</dbReference>
<dbReference type="KEGG" id="arep:ID810_08175"/>
<feature type="transmembrane region" description="Helical" evidence="6">
    <location>
        <begin position="350"/>
        <end position="372"/>
    </location>
</feature>
<name>A0A7T0LMT7_9ACTO</name>
<feature type="transmembrane region" description="Helical" evidence="6">
    <location>
        <begin position="459"/>
        <end position="481"/>
    </location>
</feature>
<evidence type="ECO:0000313" key="8">
    <source>
        <dbReference type="Proteomes" id="UP000594637"/>
    </source>
</evidence>
<feature type="transmembrane region" description="Helical" evidence="6">
    <location>
        <begin position="545"/>
        <end position="564"/>
    </location>
</feature>
<comment type="subcellular location">
    <subcellularLocation>
        <location evidence="1">Membrane</location>
        <topology evidence="1">Multi-pass membrane protein</topology>
    </subcellularLocation>
</comment>
<evidence type="ECO:0000256" key="2">
    <source>
        <dbReference type="ARBA" id="ARBA00008333"/>
    </source>
</evidence>
<dbReference type="Proteomes" id="UP000594637">
    <property type="component" value="Chromosome"/>
</dbReference>
<evidence type="ECO:0000313" key="7">
    <source>
        <dbReference type="EMBL" id="QPL06649.1"/>
    </source>
</evidence>
<gene>
    <name evidence="7" type="ORF">ID810_08175</name>
</gene>
<evidence type="ECO:0000256" key="3">
    <source>
        <dbReference type="ARBA" id="ARBA00022692"/>
    </source>
</evidence>
<dbReference type="GO" id="GO:0015093">
    <property type="term" value="F:ferrous iron transmembrane transporter activity"/>
    <property type="evidence" value="ECO:0007669"/>
    <property type="project" value="TreeGrafter"/>
</dbReference>
<dbReference type="Pfam" id="PF03239">
    <property type="entry name" value="FTR1"/>
    <property type="match status" value="1"/>
</dbReference>
<evidence type="ECO:0000256" key="5">
    <source>
        <dbReference type="ARBA" id="ARBA00023136"/>
    </source>
</evidence>
<feature type="transmembrane region" description="Helical" evidence="6">
    <location>
        <begin position="384"/>
        <end position="402"/>
    </location>
</feature>
<keyword evidence="3 6" id="KW-0812">Transmembrane</keyword>
<dbReference type="EMBL" id="CP063989">
    <property type="protein sequence ID" value="QPL06649.1"/>
    <property type="molecule type" value="Genomic_DNA"/>
</dbReference>
<organism evidence="7 8">
    <name type="scientific">Actinomyces respiraculi</name>
    <dbReference type="NCBI Taxonomy" id="2744574"/>
    <lineage>
        <taxon>Bacteria</taxon>
        <taxon>Bacillati</taxon>
        <taxon>Actinomycetota</taxon>
        <taxon>Actinomycetes</taxon>
        <taxon>Actinomycetales</taxon>
        <taxon>Actinomycetaceae</taxon>
        <taxon>Actinomyces</taxon>
    </lineage>
</organism>
<feature type="transmembrane region" description="Helical" evidence="6">
    <location>
        <begin position="493"/>
        <end position="517"/>
    </location>
</feature>
<evidence type="ECO:0000256" key="4">
    <source>
        <dbReference type="ARBA" id="ARBA00022989"/>
    </source>
</evidence>
<comment type="similarity">
    <text evidence="2">Belongs to the oxidase-dependent Fe transporter (OFeT) (TC 9.A.10.1) family.</text>
</comment>
<dbReference type="PANTHER" id="PTHR31632">
    <property type="entry name" value="IRON TRANSPORTER FTH1"/>
    <property type="match status" value="1"/>
</dbReference>
<feature type="transmembrane region" description="Helical" evidence="6">
    <location>
        <begin position="422"/>
        <end position="439"/>
    </location>
</feature>
<dbReference type="AlphaFoldDB" id="A0A7T0LMT7"/>
<keyword evidence="5 6" id="KW-0472">Membrane</keyword>
<protein>
    <submittedName>
        <fullName evidence="7">FTR1 family iron permease</fullName>
    </submittedName>
</protein>
<feature type="transmembrane region" description="Helical" evidence="6">
    <location>
        <begin position="316"/>
        <end position="338"/>
    </location>
</feature>